<proteinExistence type="inferred from homology"/>
<evidence type="ECO:0000256" key="1">
    <source>
        <dbReference type="ARBA" id="ARBA00004123"/>
    </source>
</evidence>
<sequence>MAPWSPQPAGLQEILQTIQESTATSATVQRNITEKLNQFTRAPEYVAYLAYILSQMPHEEDRIRTIAGYLLKNNARLILQATPDVVEFVKSAILSAFNDSVLMIRNAASQDIVAFLGVLEPRNWPECLQHLVMTLDSTDLERQEAAFNALEKACEDYPRKMDVDIGGTRPLDFMVPKFLSLSEHPSAKMRSHAVASLSYFIPINCQSLFVHIDQFIACLFKRASDDDPSVRRHVCQALVLLLAARPEKLMPEMSNVAQYMLYSTKDKNENVALEACEFWLTFAEDPELAPYLLPLLDQVGPTLLDCMIYGDDDLLWLDGDAEEDNAAVPDKETDIKPRHYGGKSHGFERDANGAEEIPSEPKPPRIGAYGQELLDSDEEDDYDLDDDDFADEMSTEWNLRKCAAAALDVLAVRFSGDLLRVLLGPLKEKLWSADWLQRESGILALGAMAEGCIDAIEPHLPTLVPYLINTLNDPKPLVRSITCWTLGRYASWCTQPKSDEHKNMYFIPTMEGLLRMVLDNNKRVQEAGCSAFATLEEDAGLELAPYLEPVLRNLVLAFDKYQHKNMLILYDAVGTLADAVGRALQNPVYVDILMPHLTGRWSKLKDDDEDLIPLLECLASVTIAMGPAFLPYAGPVFDRCNKIIHSSLLQYQQYQQNSDLDEPDKAFLVVALDLLSGLIQGLGMSLEQLLAASNPNLLSLLTVCLKHPQAPVRQSAYALVGDLAMGCFPLLRPAMPGIMQELIGQLDPEPKFEFVSASNNAAWSVGEVSLRYGRDEPEFQQWVQPLISRLIPILLHPKAPRSLHENAAVSIGRIGLMHPTLVAPHLPEFAQAWCQALYEIRDNEEKDSAFRGLCTLVQTNPAGMAKSLLWFCNSIIRWNTPSPELNNMFQTLLQGFKQHDEAGWAAQVSTFPPVIQERLATRYGV</sequence>
<evidence type="ECO:0000256" key="5">
    <source>
        <dbReference type="ARBA" id="ARBA00022737"/>
    </source>
</evidence>
<evidence type="ECO:0000256" key="3">
    <source>
        <dbReference type="ARBA" id="ARBA00022448"/>
    </source>
</evidence>
<feature type="region of interest" description="Disordered" evidence="9">
    <location>
        <begin position="326"/>
        <end position="365"/>
    </location>
</feature>
<dbReference type="Pfam" id="PF13513">
    <property type="entry name" value="HEAT_EZ"/>
    <property type="match status" value="1"/>
</dbReference>
<dbReference type="FunFam" id="1.25.10.10:FF:000028">
    <property type="entry name" value="Transportin-1 isoform 1"/>
    <property type="match status" value="1"/>
</dbReference>
<protein>
    <recommendedName>
        <fullName evidence="10">Importin subunit beta-1/Transportin-1-like TPR repeats domain-containing protein</fullName>
    </recommendedName>
</protein>
<evidence type="ECO:0000313" key="12">
    <source>
        <dbReference type="Proteomes" id="UP000053424"/>
    </source>
</evidence>
<keyword evidence="12" id="KW-1185">Reference proteome</keyword>
<dbReference type="InterPro" id="IPR040122">
    <property type="entry name" value="Importin_beta"/>
</dbReference>
<dbReference type="InterPro" id="IPR026003">
    <property type="entry name" value="Cohesin_HEAT"/>
</dbReference>
<dbReference type="AlphaFoldDB" id="A0A0C2Y2L3"/>
<reference evidence="11 12" key="1">
    <citation type="submission" date="2014-04" db="EMBL/GenBank/DDBJ databases">
        <authorList>
            <consortium name="DOE Joint Genome Institute"/>
            <person name="Kuo A."/>
            <person name="Gay G."/>
            <person name="Dore J."/>
            <person name="Kohler A."/>
            <person name="Nagy L.G."/>
            <person name="Floudas D."/>
            <person name="Copeland A."/>
            <person name="Barry K.W."/>
            <person name="Cichocki N."/>
            <person name="Veneault-Fourrey C."/>
            <person name="LaButti K."/>
            <person name="Lindquist E.A."/>
            <person name="Lipzen A."/>
            <person name="Lundell T."/>
            <person name="Morin E."/>
            <person name="Murat C."/>
            <person name="Sun H."/>
            <person name="Tunlid A."/>
            <person name="Henrissat B."/>
            <person name="Grigoriev I.V."/>
            <person name="Hibbett D.S."/>
            <person name="Martin F."/>
            <person name="Nordberg H.P."/>
            <person name="Cantor M.N."/>
            <person name="Hua S.X."/>
        </authorList>
    </citation>
    <scope>NUCLEOTIDE SEQUENCE [LARGE SCALE GENOMIC DNA]</scope>
    <source>
        <strain evidence="12">h7</strain>
    </source>
</reference>
<reference evidence="12" key="2">
    <citation type="submission" date="2015-01" db="EMBL/GenBank/DDBJ databases">
        <title>Evolutionary Origins and Diversification of the Mycorrhizal Mutualists.</title>
        <authorList>
            <consortium name="DOE Joint Genome Institute"/>
            <consortium name="Mycorrhizal Genomics Consortium"/>
            <person name="Kohler A."/>
            <person name="Kuo A."/>
            <person name="Nagy L.G."/>
            <person name="Floudas D."/>
            <person name="Copeland A."/>
            <person name="Barry K.W."/>
            <person name="Cichocki N."/>
            <person name="Veneault-Fourrey C."/>
            <person name="LaButti K."/>
            <person name="Lindquist E.A."/>
            <person name="Lipzen A."/>
            <person name="Lundell T."/>
            <person name="Morin E."/>
            <person name="Murat C."/>
            <person name="Riley R."/>
            <person name="Ohm R."/>
            <person name="Sun H."/>
            <person name="Tunlid A."/>
            <person name="Henrissat B."/>
            <person name="Grigoriev I.V."/>
            <person name="Hibbett D.S."/>
            <person name="Martin F."/>
        </authorList>
    </citation>
    <scope>NUCLEOTIDE SEQUENCE [LARGE SCALE GENOMIC DNA]</scope>
    <source>
        <strain evidence="12">h7</strain>
    </source>
</reference>
<evidence type="ECO:0000313" key="11">
    <source>
        <dbReference type="EMBL" id="KIM35332.1"/>
    </source>
</evidence>
<keyword evidence="5" id="KW-0677">Repeat</keyword>
<organism evidence="11 12">
    <name type="scientific">Hebeloma cylindrosporum</name>
    <dbReference type="NCBI Taxonomy" id="76867"/>
    <lineage>
        <taxon>Eukaryota</taxon>
        <taxon>Fungi</taxon>
        <taxon>Dikarya</taxon>
        <taxon>Basidiomycota</taxon>
        <taxon>Agaricomycotina</taxon>
        <taxon>Agaricomycetes</taxon>
        <taxon>Agaricomycetidae</taxon>
        <taxon>Agaricales</taxon>
        <taxon>Agaricineae</taxon>
        <taxon>Hymenogastraceae</taxon>
        <taxon>Hebeloma</taxon>
    </lineage>
</organism>
<dbReference type="HOGENOM" id="CLU_008136_1_0_1"/>
<keyword evidence="4" id="KW-0963">Cytoplasm</keyword>
<evidence type="ECO:0000256" key="2">
    <source>
        <dbReference type="ARBA" id="ARBA00004496"/>
    </source>
</evidence>
<dbReference type="PANTHER" id="PTHR10527">
    <property type="entry name" value="IMPORTIN BETA"/>
    <property type="match status" value="1"/>
</dbReference>
<dbReference type="OrthoDB" id="951172at2759"/>
<evidence type="ECO:0000259" key="10">
    <source>
        <dbReference type="Pfam" id="PF25574"/>
    </source>
</evidence>
<dbReference type="InterPro" id="IPR011989">
    <property type="entry name" value="ARM-like"/>
</dbReference>
<name>A0A0C2Y2L3_HEBCY</name>
<dbReference type="SUPFAM" id="SSF48371">
    <property type="entry name" value="ARM repeat"/>
    <property type="match status" value="1"/>
</dbReference>
<evidence type="ECO:0000256" key="7">
    <source>
        <dbReference type="ARBA" id="ARBA00023242"/>
    </source>
</evidence>
<evidence type="ECO:0000256" key="9">
    <source>
        <dbReference type="SAM" id="MobiDB-lite"/>
    </source>
</evidence>
<evidence type="ECO:0000256" key="6">
    <source>
        <dbReference type="ARBA" id="ARBA00022927"/>
    </source>
</evidence>
<dbReference type="GO" id="GO:0031981">
    <property type="term" value="C:nuclear lumen"/>
    <property type="evidence" value="ECO:0007669"/>
    <property type="project" value="UniProtKB-ARBA"/>
</dbReference>
<gene>
    <name evidence="11" type="ORF">M413DRAFT_32583</name>
</gene>
<keyword evidence="6" id="KW-0653">Protein transport</keyword>
<comment type="similarity">
    <text evidence="8">Belongs to the importin beta family. Importin beta-2 subfamily.</text>
</comment>
<dbReference type="InterPro" id="IPR058584">
    <property type="entry name" value="IMB1_TNPO1-like_TPR"/>
</dbReference>
<accession>A0A0C2Y2L3</accession>
<dbReference type="InterPro" id="IPR016024">
    <property type="entry name" value="ARM-type_fold"/>
</dbReference>
<dbReference type="STRING" id="686832.A0A0C2Y2L3"/>
<dbReference type="Gene3D" id="1.25.10.10">
    <property type="entry name" value="Leucine-rich Repeat Variant"/>
    <property type="match status" value="2"/>
</dbReference>
<keyword evidence="3" id="KW-0813">Transport</keyword>
<dbReference type="GO" id="GO:0005737">
    <property type="term" value="C:cytoplasm"/>
    <property type="evidence" value="ECO:0007669"/>
    <property type="project" value="UniProtKB-SubCell"/>
</dbReference>
<evidence type="ECO:0000256" key="8">
    <source>
        <dbReference type="ARBA" id="ARBA00038423"/>
    </source>
</evidence>
<dbReference type="EMBL" id="KN831823">
    <property type="protein sequence ID" value="KIM35332.1"/>
    <property type="molecule type" value="Genomic_DNA"/>
</dbReference>
<dbReference type="Proteomes" id="UP000053424">
    <property type="component" value="Unassembled WGS sequence"/>
</dbReference>
<comment type="subcellular location">
    <subcellularLocation>
        <location evidence="2">Cytoplasm</location>
    </subcellularLocation>
    <subcellularLocation>
        <location evidence="1">Nucleus</location>
    </subcellularLocation>
</comment>
<feature type="domain" description="Importin subunit beta-1/Transportin-1-like TPR repeats" evidence="10">
    <location>
        <begin position="510"/>
        <end position="725"/>
    </location>
</feature>
<keyword evidence="7" id="KW-0539">Nucleus</keyword>
<evidence type="ECO:0000256" key="4">
    <source>
        <dbReference type="ARBA" id="ARBA00022490"/>
    </source>
</evidence>
<dbReference type="Pfam" id="PF12765">
    <property type="entry name" value="Cohesin_HEAT"/>
    <property type="match status" value="1"/>
</dbReference>
<dbReference type="GO" id="GO:0006606">
    <property type="term" value="P:protein import into nucleus"/>
    <property type="evidence" value="ECO:0007669"/>
    <property type="project" value="InterPro"/>
</dbReference>
<dbReference type="Pfam" id="PF25574">
    <property type="entry name" value="TPR_IMB1"/>
    <property type="match status" value="1"/>
</dbReference>